<dbReference type="EMBL" id="BIMR01000083">
    <property type="protein sequence ID" value="GCE76250.1"/>
    <property type="molecule type" value="Genomic_DNA"/>
</dbReference>
<dbReference type="Gene3D" id="3.40.50.2300">
    <property type="match status" value="2"/>
</dbReference>
<dbReference type="InterPro" id="IPR000843">
    <property type="entry name" value="HTH_LacI"/>
</dbReference>
<keyword evidence="1" id="KW-0805">Transcription regulation</keyword>
<comment type="caution">
    <text evidence="5">The sequence shown here is derived from an EMBL/GenBank/DDBJ whole genome shotgun (WGS) entry which is preliminary data.</text>
</comment>
<dbReference type="InterPro" id="IPR010982">
    <property type="entry name" value="Lambda_DNA-bd_dom_sf"/>
</dbReference>
<sequence>MQWFDYVVIGQSRPKGRTVAVDRAVVAMDVARVAGVSQKTVSRVINGDPHVRPEVRERVRAAATQLGYRPNRAARQLVSGRSRTIGVLSVGSTDFGPASLMVGIEHAIRSAGYAMSVVNTLEGDPESITGSLQDLVDQGVDGVAVNEPVGVFTLDPAVIGDLPILSLSGRYGISTNEIMVDADQATGARAATEHLLGLGHRTVHHVAGPSGWRSAGLRVDGWRDALVRAGAPVPEPLFGDWSAPSGYAQGQRLAADPDVTAVFVANDHMAIGVLRAFADAGRQVPGDVSVVGFDDIPESAYLTSALTTIRQDLGHLASFGVRLLVDAIENPRRQDRREHVPVELVVRETTAAPRGRR</sequence>
<dbReference type="GO" id="GO:0000976">
    <property type="term" value="F:transcription cis-regulatory region binding"/>
    <property type="evidence" value="ECO:0007669"/>
    <property type="project" value="TreeGrafter"/>
</dbReference>
<dbReference type="SUPFAM" id="SSF47413">
    <property type="entry name" value="lambda repressor-like DNA-binding domains"/>
    <property type="match status" value="1"/>
</dbReference>
<reference evidence="5 6" key="1">
    <citation type="submission" date="2019-01" db="EMBL/GenBank/DDBJ databases">
        <title>Draft genome sequence of Cellulomonas takizawaensis strain TKZ-21.</title>
        <authorList>
            <person name="Yamamura H."/>
            <person name="Hayashi T."/>
            <person name="Hamada M."/>
            <person name="Serisawa Y."/>
            <person name="Matsuyama K."/>
            <person name="Nakagawa Y."/>
            <person name="Otoguro M."/>
            <person name="Yanagida F."/>
            <person name="Hayakawa M."/>
        </authorList>
    </citation>
    <scope>NUCLEOTIDE SEQUENCE [LARGE SCALE GENOMIC DNA]</scope>
    <source>
        <strain evidence="5 6">NBRC12680</strain>
    </source>
</reference>
<dbReference type="SMART" id="SM00354">
    <property type="entry name" value="HTH_LACI"/>
    <property type="match status" value="1"/>
</dbReference>
<dbReference type="Gene3D" id="1.10.260.40">
    <property type="entry name" value="lambda repressor-like DNA-binding domains"/>
    <property type="match status" value="1"/>
</dbReference>
<name>A0A402DQ35_9CELL</name>
<dbReference type="CDD" id="cd01574">
    <property type="entry name" value="PBP1_LacI"/>
    <property type="match status" value="1"/>
</dbReference>
<dbReference type="CDD" id="cd01392">
    <property type="entry name" value="HTH_LacI"/>
    <property type="match status" value="1"/>
</dbReference>
<protein>
    <submittedName>
        <fullName evidence="5">LacI family transcriptional regulator</fullName>
    </submittedName>
</protein>
<dbReference type="InterPro" id="IPR028082">
    <property type="entry name" value="Peripla_BP_I"/>
</dbReference>
<dbReference type="GO" id="GO:0003700">
    <property type="term" value="F:DNA-binding transcription factor activity"/>
    <property type="evidence" value="ECO:0007669"/>
    <property type="project" value="TreeGrafter"/>
</dbReference>
<dbReference type="InterPro" id="IPR046335">
    <property type="entry name" value="LacI/GalR-like_sensor"/>
</dbReference>
<dbReference type="SUPFAM" id="SSF53822">
    <property type="entry name" value="Periplasmic binding protein-like I"/>
    <property type="match status" value="1"/>
</dbReference>
<evidence type="ECO:0000256" key="1">
    <source>
        <dbReference type="ARBA" id="ARBA00023015"/>
    </source>
</evidence>
<dbReference type="Pfam" id="PF13377">
    <property type="entry name" value="Peripla_BP_3"/>
    <property type="match status" value="1"/>
</dbReference>
<evidence type="ECO:0000313" key="6">
    <source>
        <dbReference type="Proteomes" id="UP000289954"/>
    </source>
</evidence>
<gene>
    <name evidence="5" type="ORF">CBZ_13060</name>
</gene>
<feature type="domain" description="HTH lacI-type" evidence="4">
    <location>
        <begin position="29"/>
        <end position="79"/>
    </location>
</feature>
<keyword evidence="3" id="KW-0804">Transcription</keyword>
<evidence type="ECO:0000259" key="4">
    <source>
        <dbReference type="PROSITE" id="PS50932"/>
    </source>
</evidence>
<dbReference type="PANTHER" id="PTHR30146:SF109">
    <property type="entry name" value="HTH-TYPE TRANSCRIPTIONAL REGULATOR GALS"/>
    <property type="match status" value="1"/>
</dbReference>
<dbReference type="AlphaFoldDB" id="A0A402DQ35"/>
<dbReference type="Proteomes" id="UP000289954">
    <property type="component" value="Unassembled WGS sequence"/>
</dbReference>
<organism evidence="5 6">
    <name type="scientific">Cellulomonas biazotea</name>
    <dbReference type="NCBI Taxonomy" id="1709"/>
    <lineage>
        <taxon>Bacteria</taxon>
        <taxon>Bacillati</taxon>
        <taxon>Actinomycetota</taxon>
        <taxon>Actinomycetes</taxon>
        <taxon>Micrococcales</taxon>
        <taxon>Cellulomonadaceae</taxon>
        <taxon>Cellulomonas</taxon>
    </lineage>
</organism>
<keyword evidence="6" id="KW-1185">Reference proteome</keyword>
<dbReference type="PANTHER" id="PTHR30146">
    <property type="entry name" value="LACI-RELATED TRANSCRIPTIONAL REPRESSOR"/>
    <property type="match status" value="1"/>
</dbReference>
<evidence type="ECO:0000313" key="5">
    <source>
        <dbReference type="EMBL" id="GCE76250.1"/>
    </source>
</evidence>
<evidence type="ECO:0000256" key="3">
    <source>
        <dbReference type="ARBA" id="ARBA00023163"/>
    </source>
</evidence>
<evidence type="ECO:0000256" key="2">
    <source>
        <dbReference type="ARBA" id="ARBA00023125"/>
    </source>
</evidence>
<dbReference type="Pfam" id="PF00356">
    <property type="entry name" value="LacI"/>
    <property type="match status" value="1"/>
</dbReference>
<dbReference type="PROSITE" id="PS50932">
    <property type="entry name" value="HTH_LACI_2"/>
    <property type="match status" value="1"/>
</dbReference>
<proteinExistence type="predicted"/>
<accession>A0A402DQ35</accession>
<keyword evidence="2" id="KW-0238">DNA-binding</keyword>